<evidence type="ECO:0000313" key="1">
    <source>
        <dbReference type="EMBL" id="KAK9825482.1"/>
    </source>
</evidence>
<comment type="caution">
    <text evidence="1">The sequence shown here is derived from an EMBL/GenBank/DDBJ whole genome shotgun (WGS) entry which is preliminary data.</text>
</comment>
<dbReference type="AlphaFoldDB" id="A0AAW1QWL0"/>
<protein>
    <submittedName>
        <fullName evidence="1">Uncharacterized protein</fullName>
    </submittedName>
</protein>
<evidence type="ECO:0000313" key="2">
    <source>
        <dbReference type="Proteomes" id="UP001438707"/>
    </source>
</evidence>
<accession>A0AAW1QWL0</accession>
<name>A0AAW1QWL0_9CHLO</name>
<proteinExistence type="predicted"/>
<keyword evidence="2" id="KW-1185">Reference proteome</keyword>
<sequence>MAAADNWQMYLDAAVAEVPTNPKAKYTPGQATAMDKFGICPGLMMNGKENQPVINTKFNEAKAEMPAFRHTHNSDWPVPGVAEDMLDRVDMLHIINDNMPAN</sequence>
<gene>
    <name evidence="1" type="ORF">WJX74_000879</name>
</gene>
<reference evidence="1 2" key="1">
    <citation type="journal article" date="2024" name="Nat. Commun.">
        <title>Phylogenomics reveals the evolutionary origins of lichenization in chlorophyte algae.</title>
        <authorList>
            <person name="Puginier C."/>
            <person name="Libourel C."/>
            <person name="Otte J."/>
            <person name="Skaloud P."/>
            <person name="Haon M."/>
            <person name="Grisel S."/>
            <person name="Petersen M."/>
            <person name="Berrin J.G."/>
            <person name="Delaux P.M."/>
            <person name="Dal Grande F."/>
            <person name="Keller J."/>
        </authorList>
    </citation>
    <scope>NUCLEOTIDE SEQUENCE [LARGE SCALE GENOMIC DNA]</scope>
    <source>
        <strain evidence="1 2">SAG 2145</strain>
    </source>
</reference>
<dbReference type="EMBL" id="JALJOS010000024">
    <property type="protein sequence ID" value="KAK9825482.1"/>
    <property type="molecule type" value="Genomic_DNA"/>
</dbReference>
<dbReference type="Proteomes" id="UP001438707">
    <property type="component" value="Unassembled WGS sequence"/>
</dbReference>
<organism evidence="1 2">
    <name type="scientific">Apatococcus lobatus</name>
    <dbReference type="NCBI Taxonomy" id="904363"/>
    <lineage>
        <taxon>Eukaryota</taxon>
        <taxon>Viridiplantae</taxon>
        <taxon>Chlorophyta</taxon>
        <taxon>core chlorophytes</taxon>
        <taxon>Trebouxiophyceae</taxon>
        <taxon>Chlorellales</taxon>
        <taxon>Chlorellaceae</taxon>
        <taxon>Apatococcus</taxon>
    </lineage>
</organism>